<evidence type="ECO:0000256" key="3">
    <source>
        <dbReference type="SAM" id="SignalP"/>
    </source>
</evidence>
<dbReference type="PROSITE" id="PS51473">
    <property type="entry name" value="GNK2"/>
    <property type="match status" value="4"/>
</dbReference>
<name>A0A835KLZ5_9POAL</name>
<reference evidence="5" key="1">
    <citation type="submission" date="2020-07" db="EMBL/GenBank/DDBJ databases">
        <title>Genome sequence and genetic diversity analysis of an under-domesticated orphan crop, white fonio (Digitaria exilis).</title>
        <authorList>
            <person name="Bennetzen J.L."/>
            <person name="Chen S."/>
            <person name="Ma X."/>
            <person name="Wang X."/>
            <person name="Yssel A.E.J."/>
            <person name="Chaluvadi S.R."/>
            <person name="Johnson M."/>
            <person name="Gangashetty P."/>
            <person name="Hamidou F."/>
            <person name="Sanogo M.D."/>
            <person name="Zwaenepoel A."/>
            <person name="Wallace J."/>
            <person name="Van De Peer Y."/>
            <person name="Van Deynze A."/>
        </authorList>
    </citation>
    <scope>NUCLEOTIDE SEQUENCE</scope>
    <source>
        <tissue evidence="5">Leaves</tissue>
    </source>
</reference>
<protein>
    <recommendedName>
        <fullName evidence="4">Gnk2-homologous domain-containing protein</fullName>
    </recommendedName>
</protein>
<evidence type="ECO:0000313" key="5">
    <source>
        <dbReference type="EMBL" id="KAF8732840.1"/>
    </source>
</evidence>
<dbReference type="Proteomes" id="UP000636709">
    <property type="component" value="Unassembled WGS sequence"/>
</dbReference>
<feature type="domain" description="Gnk2-homologous" evidence="4">
    <location>
        <begin position="279"/>
        <end position="383"/>
    </location>
</feature>
<comment type="caution">
    <text evidence="5">The sequence shown here is derived from an EMBL/GenBank/DDBJ whole genome shotgun (WGS) entry which is preliminary data.</text>
</comment>
<dbReference type="PANTHER" id="PTHR32099">
    <property type="entry name" value="CYSTEINE-RICH REPEAT SECRETORY PROTEIN"/>
    <property type="match status" value="1"/>
</dbReference>
<feature type="domain" description="Gnk2-homologous" evidence="4">
    <location>
        <begin position="392"/>
        <end position="498"/>
    </location>
</feature>
<evidence type="ECO:0000259" key="4">
    <source>
        <dbReference type="PROSITE" id="PS51473"/>
    </source>
</evidence>
<dbReference type="InterPro" id="IPR011009">
    <property type="entry name" value="Kinase-like_dom_sf"/>
</dbReference>
<keyword evidence="1 3" id="KW-0732">Signal</keyword>
<feature type="domain" description="Gnk2-homologous" evidence="4">
    <location>
        <begin position="142"/>
        <end position="255"/>
    </location>
</feature>
<organism evidence="5 6">
    <name type="scientific">Digitaria exilis</name>
    <dbReference type="NCBI Taxonomy" id="1010633"/>
    <lineage>
        <taxon>Eukaryota</taxon>
        <taxon>Viridiplantae</taxon>
        <taxon>Streptophyta</taxon>
        <taxon>Embryophyta</taxon>
        <taxon>Tracheophyta</taxon>
        <taxon>Spermatophyta</taxon>
        <taxon>Magnoliopsida</taxon>
        <taxon>Liliopsida</taxon>
        <taxon>Poales</taxon>
        <taxon>Poaceae</taxon>
        <taxon>PACMAD clade</taxon>
        <taxon>Panicoideae</taxon>
        <taxon>Panicodae</taxon>
        <taxon>Paniceae</taxon>
        <taxon>Anthephorinae</taxon>
        <taxon>Digitaria</taxon>
    </lineage>
</organism>
<sequence>MPPGSIVASLMIFLFVPLTLPIQSYGAADTYELLSKNCSSPGNLASGYQMNLRQFLATLPSNVVSNQGFFNGSVGSVYGMAMCQADMPWPDHCESCLQAASAGAPEACPSSNNASVAYRGCVLRYWDTPVRADTIDNVFNNVAAYYAADQAANVPADTHSNFQKARDDLFTFLNSSLFASPLKIATVNTTFNDSTILRGFYGLAQCNRDLPDELCSYYITTAVGLIPNITTDIQWSEGASLIGYPFYLRYDLRPFQVYWPDDSSGPPPETTKDALLQYKDCSSTSGNGSSTSSSDPYQANLNKFLTALPSNVISNSGFFNGTMGSAENTVFGVAMCQADVSWPDQCKSCLQAASTGAPTSCPSSNDASVAYRGCVLRYSNTPILATSNQASDSIAFYTQDHAASVPNTTAFQQTRNDLLADLAGAAVSSPSMIASSNRAFNSTHKLYGLAQCNKDLPTELCSQYITSAVTKLAPDVQWSEGMSITGFNVYIRYDLTPFQGRLRLSDGNEKEVAVKRVTNKDTAKQLMDELETLAKLRHKNVVRLVGFCIKGKKLFVCNEMLSNGSLDTHLHVIGKGPGSNELSGTTFINEIRQKLDTSNPQELRKYACLDVCDSLDAVKTCLALALDCVKEKPEDRPTTKDICARLHITASDTSQVEVEVK</sequence>
<dbReference type="SMART" id="SM00219">
    <property type="entry name" value="TyrKc"/>
    <property type="match status" value="1"/>
</dbReference>
<dbReference type="Gene3D" id="1.10.510.10">
    <property type="entry name" value="Transferase(Phosphotransferase) domain 1"/>
    <property type="match status" value="1"/>
</dbReference>
<dbReference type="InterPro" id="IPR038408">
    <property type="entry name" value="GNK2_sf"/>
</dbReference>
<dbReference type="InterPro" id="IPR002902">
    <property type="entry name" value="GNK2"/>
</dbReference>
<evidence type="ECO:0000313" key="6">
    <source>
        <dbReference type="Proteomes" id="UP000636709"/>
    </source>
</evidence>
<dbReference type="AlphaFoldDB" id="A0A835KLZ5"/>
<dbReference type="PANTHER" id="PTHR32099:SF102">
    <property type="entry name" value="OS12G0608700 PROTEIN"/>
    <property type="match status" value="1"/>
</dbReference>
<feature type="signal peptide" evidence="3">
    <location>
        <begin position="1"/>
        <end position="21"/>
    </location>
</feature>
<dbReference type="InterPro" id="IPR001245">
    <property type="entry name" value="Ser-Thr/Tyr_kinase_cat_dom"/>
</dbReference>
<dbReference type="InterPro" id="IPR020635">
    <property type="entry name" value="Tyr_kinase_cat_dom"/>
</dbReference>
<dbReference type="SUPFAM" id="SSF56112">
    <property type="entry name" value="Protein kinase-like (PK-like)"/>
    <property type="match status" value="1"/>
</dbReference>
<keyword evidence="6" id="KW-1185">Reference proteome</keyword>
<feature type="domain" description="Gnk2-homologous" evidence="4">
    <location>
        <begin position="30"/>
        <end position="130"/>
    </location>
</feature>
<dbReference type="EMBL" id="JACEFO010001603">
    <property type="protein sequence ID" value="KAF8732840.1"/>
    <property type="molecule type" value="Genomic_DNA"/>
</dbReference>
<dbReference type="CDD" id="cd23509">
    <property type="entry name" value="Gnk2-like"/>
    <property type="match status" value="4"/>
</dbReference>
<evidence type="ECO:0000256" key="1">
    <source>
        <dbReference type="ARBA" id="ARBA00022729"/>
    </source>
</evidence>
<dbReference type="GO" id="GO:0004713">
    <property type="term" value="F:protein tyrosine kinase activity"/>
    <property type="evidence" value="ECO:0007669"/>
    <property type="project" value="InterPro"/>
</dbReference>
<gene>
    <name evidence="5" type="ORF">HU200_015186</name>
</gene>
<proteinExistence type="predicted"/>
<accession>A0A835KLZ5</accession>
<dbReference type="Pfam" id="PF01657">
    <property type="entry name" value="Stress-antifung"/>
    <property type="match status" value="3"/>
</dbReference>
<dbReference type="Pfam" id="PF07714">
    <property type="entry name" value="PK_Tyr_Ser-Thr"/>
    <property type="match status" value="1"/>
</dbReference>
<dbReference type="Gene3D" id="3.30.430.20">
    <property type="entry name" value="Gnk2 domain, C-X8-C-X2-C motif"/>
    <property type="match status" value="4"/>
</dbReference>
<feature type="chain" id="PRO_5032640385" description="Gnk2-homologous domain-containing protein" evidence="3">
    <location>
        <begin position="22"/>
        <end position="661"/>
    </location>
</feature>
<keyword evidence="2" id="KW-0677">Repeat</keyword>
<dbReference type="OrthoDB" id="1908162at2759"/>
<evidence type="ECO:0000256" key="2">
    <source>
        <dbReference type="ARBA" id="ARBA00022737"/>
    </source>
</evidence>